<evidence type="ECO:0000313" key="4">
    <source>
        <dbReference type="Proteomes" id="UP000815325"/>
    </source>
</evidence>
<dbReference type="Pfam" id="PF00106">
    <property type="entry name" value="adh_short"/>
    <property type="match status" value="1"/>
</dbReference>
<proteinExistence type="inferred from homology"/>
<dbReference type="InterPro" id="IPR002347">
    <property type="entry name" value="SDR_fam"/>
</dbReference>
<evidence type="ECO:0000256" key="1">
    <source>
        <dbReference type="ARBA" id="ARBA00023002"/>
    </source>
</evidence>
<gene>
    <name evidence="3" type="ORF">DUNSADRAFT_3763</name>
</gene>
<dbReference type="Proteomes" id="UP000815325">
    <property type="component" value="Unassembled WGS sequence"/>
</dbReference>
<dbReference type="InterPro" id="IPR036291">
    <property type="entry name" value="NAD(P)-bd_dom_sf"/>
</dbReference>
<evidence type="ECO:0000313" key="3">
    <source>
        <dbReference type="EMBL" id="KAF5837870.1"/>
    </source>
</evidence>
<reference evidence="3" key="1">
    <citation type="submission" date="2017-08" db="EMBL/GenBank/DDBJ databases">
        <authorList>
            <person name="Polle J.E."/>
            <person name="Barry K."/>
            <person name="Cushman J."/>
            <person name="Schmutz J."/>
            <person name="Tran D."/>
            <person name="Hathwaick L.T."/>
            <person name="Yim W.C."/>
            <person name="Jenkins J."/>
            <person name="Mckie-Krisberg Z.M."/>
            <person name="Prochnik S."/>
            <person name="Lindquist E."/>
            <person name="Dockter R.B."/>
            <person name="Adam C."/>
            <person name="Molina H."/>
            <person name="Bunkerborg J."/>
            <person name="Jin E."/>
            <person name="Buchheim M."/>
            <person name="Magnuson J."/>
        </authorList>
    </citation>
    <scope>NUCLEOTIDE SEQUENCE</scope>
    <source>
        <strain evidence="3">CCAP 19/18</strain>
    </source>
</reference>
<accession>A0ABQ7GTF5</accession>
<dbReference type="PRINTS" id="PR00081">
    <property type="entry name" value="GDHRDH"/>
</dbReference>
<dbReference type="PANTHER" id="PTHR43157">
    <property type="entry name" value="PHOSPHATIDYLINOSITOL-GLYCAN BIOSYNTHESIS CLASS F PROTEIN-RELATED"/>
    <property type="match status" value="1"/>
</dbReference>
<protein>
    <submittedName>
        <fullName evidence="3">Uncharacterized protein</fullName>
    </submittedName>
</protein>
<comment type="caution">
    <text evidence="3">The sequence shown here is derived from an EMBL/GenBank/DDBJ whole genome shotgun (WGS) entry which is preliminary data.</text>
</comment>
<comment type="similarity">
    <text evidence="2">Belongs to the short-chain dehydrogenases/reductases (SDR) family.</text>
</comment>
<evidence type="ECO:0000256" key="2">
    <source>
        <dbReference type="RuleBase" id="RU000363"/>
    </source>
</evidence>
<dbReference type="PANTHER" id="PTHR43157:SF31">
    <property type="entry name" value="PHOSPHATIDYLINOSITOL-GLYCAN BIOSYNTHESIS CLASS F PROTEIN"/>
    <property type="match status" value="1"/>
</dbReference>
<keyword evidence="4" id="KW-1185">Reference proteome</keyword>
<dbReference type="SUPFAM" id="SSF51735">
    <property type="entry name" value="NAD(P)-binding Rossmann-fold domains"/>
    <property type="match status" value="1"/>
</dbReference>
<name>A0ABQ7GTF5_DUNSA</name>
<organism evidence="3 4">
    <name type="scientific">Dunaliella salina</name>
    <name type="common">Green alga</name>
    <name type="synonym">Protococcus salinus</name>
    <dbReference type="NCBI Taxonomy" id="3046"/>
    <lineage>
        <taxon>Eukaryota</taxon>
        <taxon>Viridiplantae</taxon>
        <taxon>Chlorophyta</taxon>
        <taxon>core chlorophytes</taxon>
        <taxon>Chlorophyceae</taxon>
        <taxon>CS clade</taxon>
        <taxon>Chlamydomonadales</taxon>
        <taxon>Dunaliellaceae</taxon>
        <taxon>Dunaliella</taxon>
    </lineage>
</organism>
<sequence>MASTRAFITGGNTGIGFESAKVLCQKGYDVTIGCRDDTRAANAVRAIKEGQPDAKIESVRLDLADLSSVAECYKTLSKQNKLDFDVLLNNAGVMACPKMTTKDGFEYQLGTNHLGHFALTNLLLPHLKEANKPVRIINVSSKGHQFGKMDFDDLFRDKPGAYGPLEAYGQSKRANILFTYELARRLEAEKQTQITVNTLHPGVITTELGRHITGGRWYMNWLIKAASYIFWFKTPAQGAETQLYLATSPDVANVTGKYFDNCKEVKSDGPTYDKEIAKKLWEVSEELVMPKIKALL</sequence>
<dbReference type="CDD" id="cd05327">
    <property type="entry name" value="retinol-DH_like_SDR_c_like"/>
    <property type="match status" value="1"/>
</dbReference>
<keyword evidence="1" id="KW-0560">Oxidoreductase</keyword>
<dbReference type="Gene3D" id="3.40.50.720">
    <property type="entry name" value="NAD(P)-binding Rossmann-like Domain"/>
    <property type="match status" value="1"/>
</dbReference>
<dbReference type="EMBL" id="MU069600">
    <property type="protein sequence ID" value="KAF5837870.1"/>
    <property type="molecule type" value="Genomic_DNA"/>
</dbReference>
<dbReference type="PRINTS" id="PR00080">
    <property type="entry name" value="SDRFAMILY"/>
</dbReference>